<proteinExistence type="predicted"/>
<dbReference type="RefSeq" id="WP_032059781.1">
    <property type="nucleotide sequence ID" value="NZ_JEXD01000031.1"/>
</dbReference>
<protein>
    <submittedName>
        <fullName evidence="1">Uncharacterized protein</fullName>
    </submittedName>
</protein>
<name>A0A009Q7N8_ACIBA</name>
<organism evidence="1 2">
    <name type="scientific">Acinetobacter baumannii 625974</name>
    <dbReference type="NCBI Taxonomy" id="1310607"/>
    <lineage>
        <taxon>Bacteria</taxon>
        <taxon>Pseudomonadati</taxon>
        <taxon>Pseudomonadota</taxon>
        <taxon>Gammaproteobacteria</taxon>
        <taxon>Moraxellales</taxon>
        <taxon>Moraxellaceae</taxon>
        <taxon>Acinetobacter</taxon>
        <taxon>Acinetobacter calcoaceticus/baumannii complex</taxon>
    </lineage>
</organism>
<dbReference type="AlphaFoldDB" id="A0A009Q7N8"/>
<dbReference type="PATRIC" id="fig|1310607.3.peg.2925"/>
<dbReference type="EMBL" id="JEXD01000031">
    <property type="protein sequence ID" value="EXC05836.1"/>
    <property type="molecule type" value="Genomic_DNA"/>
</dbReference>
<accession>A0A009Q7N8</accession>
<sequence length="84" mass="9472">MKFRDFILNMTPGELEKYAKAAGTTSGYLKTHLLYGYKEPRKNLRKALAEHSGGKVSEQEVLQHFGLYPTSNLLNQNGNEVART</sequence>
<comment type="caution">
    <text evidence="1">The sequence shown here is derived from an EMBL/GenBank/DDBJ whole genome shotgun (WGS) entry which is preliminary data.</text>
</comment>
<reference evidence="1 2" key="1">
    <citation type="submission" date="2014-02" db="EMBL/GenBank/DDBJ databases">
        <title>Comparative genomics and transcriptomics to identify genetic mechanisms underlying the emergence of carbapenem resistant Acinetobacter baumannii (CRAb).</title>
        <authorList>
            <person name="Harris A.D."/>
            <person name="Johnson K.J."/>
            <person name="George J."/>
            <person name="Shefchek K."/>
            <person name="Daugherty S.C."/>
            <person name="Parankush S."/>
            <person name="Sadzewicz L."/>
            <person name="Tallon L."/>
            <person name="Sengamalay N."/>
            <person name="Hazen T.H."/>
            <person name="Rasko D.A."/>
        </authorList>
    </citation>
    <scope>NUCLEOTIDE SEQUENCE [LARGE SCALE GENOMIC DNA]</scope>
    <source>
        <strain evidence="1 2">625974</strain>
    </source>
</reference>
<gene>
    <name evidence="1" type="ORF">J506_3021</name>
</gene>
<dbReference type="Proteomes" id="UP000021108">
    <property type="component" value="Unassembled WGS sequence"/>
</dbReference>
<evidence type="ECO:0000313" key="1">
    <source>
        <dbReference type="EMBL" id="EXC05836.1"/>
    </source>
</evidence>
<evidence type="ECO:0000313" key="2">
    <source>
        <dbReference type="Proteomes" id="UP000021108"/>
    </source>
</evidence>